<dbReference type="RefSeq" id="WP_106259624.1">
    <property type="nucleotide sequence ID" value="NZ_CAWNSW010000111.1"/>
</dbReference>
<dbReference type="EMBL" id="PVWK01000140">
    <property type="protein sequence ID" value="PSB24812.1"/>
    <property type="molecule type" value="Genomic_DNA"/>
</dbReference>
<evidence type="ECO:0000313" key="3">
    <source>
        <dbReference type="Proteomes" id="UP000239576"/>
    </source>
</evidence>
<dbReference type="AlphaFoldDB" id="A0A2T1DWH1"/>
<keyword evidence="3" id="KW-1185">Reference proteome</keyword>
<dbReference type="OrthoDB" id="572900at2"/>
<dbReference type="GO" id="GO:0016757">
    <property type="term" value="F:glycosyltransferase activity"/>
    <property type="evidence" value="ECO:0007669"/>
    <property type="project" value="InterPro"/>
</dbReference>
<accession>A0A2T1DWH1</accession>
<dbReference type="Pfam" id="PF00534">
    <property type="entry name" value="Glycos_transf_1"/>
    <property type="match status" value="1"/>
</dbReference>
<sequence length="350" mass="39419">MKVLLLNNYPMDHAWELWQNGEYPGQHLWGATHLAKHGIEVEIVPYQTSRLLNKIGRKIGLGDHLDQQLYVLFSRANYDVVYSACQTNTFLLACLRSLKLFHKPLVALIHHPFSHSFKKALFLQGHDRLLCLSEKVMEPFAQKPDIYKKMDFIGWGADLPFYDAGSQDVATIASSPTIVSAGKTERDHDTLVKACLNIECALKVYCSANTIPRIINLPDRIQIHASHSAHNAVSYQELLTAYRKAFAIAIPLTKTHNLAGLTSLIDAIAVGKPVVMTRNQHIELDIEKERIGLWVEPEDVQGWQQAIAYLLANPEEAAAMGDRGRRLCEKKYNLDVFTDTLAKTLNQVQV</sequence>
<dbReference type="PANTHER" id="PTHR12526">
    <property type="entry name" value="GLYCOSYLTRANSFERASE"/>
    <property type="match status" value="1"/>
</dbReference>
<dbReference type="InterPro" id="IPR001296">
    <property type="entry name" value="Glyco_trans_1"/>
</dbReference>
<organism evidence="2 3">
    <name type="scientific">Stenomitos frigidus ULC18</name>
    <dbReference type="NCBI Taxonomy" id="2107698"/>
    <lineage>
        <taxon>Bacteria</taxon>
        <taxon>Bacillati</taxon>
        <taxon>Cyanobacteriota</taxon>
        <taxon>Cyanophyceae</taxon>
        <taxon>Leptolyngbyales</taxon>
        <taxon>Leptolyngbyaceae</taxon>
        <taxon>Stenomitos</taxon>
    </lineage>
</organism>
<protein>
    <recommendedName>
        <fullName evidence="1">Glycosyl transferase family 1 domain-containing protein</fullName>
    </recommendedName>
</protein>
<feature type="domain" description="Glycosyl transferase family 1" evidence="1">
    <location>
        <begin position="225"/>
        <end position="326"/>
    </location>
</feature>
<proteinExistence type="predicted"/>
<dbReference type="Proteomes" id="UP000239576">
    <property type="component" value="Unassembled WGS sequence"/>
</dbReference>
<dbReference type="Gene3D" id="3.40.50.2000">
    <property type="entry name" value="Glycogen Phosphorylase B"/>
    <property type="match status" value="2"/>
</dbReference>
<comment type="caution">
    <text evidence="2">The sequence shown here is derived from an EMBL/GenBank/DDBJ whole genome shotgun (WGS) entry which is preliminary data.</text>
</comment>
<dbReference type="PANTHER" id="PTHR12526:SF590">
    <property type="entry name" value="ALPHA-MALTOSE-1-PHOSPHATE SYNTHASE"/>
    <property type="match status" value="1"/>
</dbReference>
<reference evidence="3" key="1">
    <citation type="submission" date="2018-02" db="EMBL/GenBank/DDBJ databases">
        <authorList>
            <person name="Moore K."/>
            <person name="Momper L."/>
        </authorList>
    </citation>
    <scope>NUCLEOTIDE SEQUENCE [LARGE SCALE GENOMIC DNA]</scope>
    <source>
        <strain evidence="3">ULC18</strain>
    </source>
</reference>
<name>A0A2T1DWH1_9CYAN</name>
<evidence type="ECO:0000259" key="1">
    <source>
        <dbReference type="Pfam" id="PF00534"/>
    </source>
</evidence>
<reference evidence="2 3" key="2">
    <citation type="submission" date="2018-03" db="EMBL/GenBank/DDBJ databases">
        <title>The ancient ancestry and fast evolution of plastids.</title>
        <authorList>
            <person name="Moore K.R."/>
            <person name="Magnabosco C."/>
            <person name="Momper L."/>
            <person name="Gold D.A."/>
            <person name="Bosak T."/>
            <person name="Fournier G.P."/>
        </authorList>
    </citation>
    <scope>NUCLEOTIDE SEQUENCE [LARGE SCALE GENOMIC DNA]</scope>
    <source>
        <strain evidence="2 3">ULC18</strain>
    </source>
</reference>
<dbReference type="SUPFAM" id="SSF53756">
    <property type="entry name" value="UDP-Glycosyltransferase/glycogen phosphorylase"/>
    <property type="match status" value="1"/>
</dbReference>
<evidence type="ECO:0000313" key="2">
    <source>
        <dbReference type="EMBL" id="PSB24812.1"/>
    </source>
</evidence>
<gene>
    <name evidence="2" type="ORF">C7B82_25780</name>
</gene>